<keyword evidence="2 4" id="KW-0067">ATP-binding</keyword>
<feature type="domain" description="ABC transporter" evidence="3">
    <location>
        <begin position="4"/>
        <end position="231"/>
    </location>
</feature>
<dbReference type="PANTHER" id="PTHR43038:SF3">
    <property type="entry name" value="ABC TRANSPORTER G FAMILY MEMBER 20 ISOFORM X1"/>
    <property type="match status" value="1"/>
</dbReference>
<comment type="caution">
    <text evidence="4">The sequence shown here is derived from an EMBL/GenBank/DDBJ whole genome shotgun (WGS) entry which is preliminary data.</text>
</comment>
<proteinExistence type="predicted"/>
<keyword evidence="1" id="KW-0547">Nucleotide-binding</keyword>
<dbReference type="InterPro" id="IPR003593">
    <property type="entry name" value="AAA+_ATPase"/>
</dbReference>
<name>A0A644XM96_9ZZZZ</name>
<evidence type="ECO:0000256" key="2">
    <source>
        <dbReference type="ARBA" id="ARBA00022840"/>
    </source>
</evidence>
<sequence length="245" mass="26702">MQTITATKLVKRFGKEEVLSGADLVLQAGEILGVLGPSGAGKTTLVKCLLGTLRLDGGTVSICGTQMPNLRLMDRIGYMAQQDALYEDLTGLQNLVFFAQLKGIKKREATRQAHELMRLVELEKDENKKVVYYSGGMKRRLSLTAALIGNPDVILLDEPTVGIDPVLRELFWAEFQRLKSLGKSIIVTTHVMDEAEKCDRLILIRSGAVIENGTPEELKKKTDIGTLEAAYIASAKQQATAGGNA</sequence>
<dbReference type="GO" id="GO:0005524">
    <property type="term" value="F:ATP binding"/>
    <property type="evidence" value="ECO:0007669"/>
    <property type="project" value="UniProtKB-KW"/>
</dbReference>
<dbReference type="EMBL" id="VSSQ01002693">
    <property type="protein sequence ID" value="MPM16878.1"/>
    <property type="molecule type" value="Genomic_DNA"/>
</dbReference>
<accession>A0A644XM96</accession>
<evidence type="ECO:0000256" key="1">
    <source>
        <dbReference type="ARBA" id="ARBA00022741"/>
    </source>
</evidence>
<dbReference type="PANTHER" id="PTHR43038">
    <property type="entry name" value="ATP-BINDING CASSETTE, SUB-FAMILY H, MEMBER 1"/>
    <property type="match status" value="1"/>
</dbReference>
<dbReference type="GO" id="GO:0016887">
    <property type="term" value="F:ATP hydrolysis activity"/>
    <property type="evidence" value="ECO:0007669"/>
    <property type="project" value="InterPro"/>
</dbReference>
<dbReference type="InterPro" id="IPR027417">
    <property type="entry name" value="P-loop_NTPase"/>
</dbReference>
<dbReference type="SMART" id="SM00382">
    <property type="entry name" value="AAA"/>
    <property type="match status" value="1"/>
</dbReference>
<reference evidence="4" key="1">
    <citation type="submission" date="2019-08" db="EMBL/GenBank/DDBJ databases">
        <authorList>
            <person name="Kucharzyk K."/>
            <person name="Murdoch R.W."/>
            <person name="Higgins S."/>
            <person name="Loffler F."/>
        </authorList>
    </citation>
    <scope>NUCLEOTIDE SEQUENCE</scope>
</reference>
<evidence type="ECO:0000313" key="4">
    <source>
        <dbReference type="EMBL" id="MPM16878.1"/>
    </source>
</evidence>
<dbReference type="Gene3D" id="3.40.50.300">
    <property type="entry name" value="P-loop containing nucleotide triphosphate hydrolases"/>
    <property type="match status" value="1"/>
</dbReference>
<dbReference type="SUPFAM" id="SSF52540">
    <property type="entry name" value="P-loop containing nucleoside triphosphate hydrolases"/>
    <property type="match status" value="1"/>
</dbReference>
<gene>
    <name evidence="4" type="primary">ybhF_33</name>
    <name evidence="4" type="ORF">SDC9_63260</name>
</gene>
<organism evidence="4">
    <name type="scientific">bioreactor metagenome</name>
    <dbReference type="NCBI Taxonomy" id="1076179"/>
    <lineage>
        <taxon>unclassified sequences</taxon>
        <taxon>metagenomes</taxon>
        <taxon>ecological metagenomes</taxon>
    </lineage>
</organism>
<dbReference type="AlphaFoldDB" id="A0A644XM96"/>
<protein>
    <submittedName>
        <fullName evidence="4">Putative multidrug ABC transporter ATP-binding protein YbhF</fullName>
    </submittedName>
</protein>
<dbReference type="InterPro" id="IPR003439">
    <property type="entry name" value="ABC_transporter-like_ATP-bd"/>
</dbReference>
<dbReference type="PROSITE" id="PS50893">
    <property type="entry name" value="ABC_TRANSPORTER_2"/>
    <property type="match status" value="1"/>
</dbReference>
<evidence type="ECO:0000259" key="3">
    <source>
        <dbReference type="PROSITE" id="PS50893"/>
    </source>
</evidence>
<dbReference type="Pfam" id="PF00005">
    <property type="entry name" value="ABC_tran"/>
    <property type="match status" value="1"/>
</dbReference>